<dbReference type="InterPro" id="IPR050955">
    <property type="entry name" value="Plant_Biomass_Hydrol_Est"/>
</dbReference>
<keyword evidence="1" id="KW-0732">Signal</keyword>
<evidence type="ECO:0000256" key="2">
    <source>
        <dbReference type="ARBA" id="ARBA00022801"/>
    </source>
</evidence>
<dbReference type="InterPro" id="IPR029058">
    <property type="entry name" value="AB_hydrolase_fold"/>
</dbReference>
<dbReference type="EMBL" id="CAMAPD010000007">
    <property type="protein sequence ID" value="CAH9057918.1"/>
    <property type="molecule type" value="Genomic_DNA"/>
</dbReference>
<dbReference type="EMBL" id="CAMAPC010000007">
    <property type="protein sequence ID" value="CAH9058768.1"/>
    <property type="molecule type" value="Genomic_DNA"/>
</dbReference>
<organism evidence="5 6">
    <name type="scientific">Pseudoalteromonas holothuriae</name>
    <dbReference type="NCBI Taxonomy" id="2963714"/>
    <lineage>
        <taxon>Bacteria</taxon>
        <taxon>Pseudomonadati</taxon>
        <taxon>Pseudomonadota</taxon>
        <taxon>Gammaproteobacteria</taxon>
        <taxon>Alteromonadales</taxon>
        <taxon>Pseudoalteromonadaceae</taxon>
        <taxon>Pseudoalteromonas</taxon>
    </lineage>
</organism>
<protein>
    <recommendedName>
        <fullName evidence="3">Phospholipase/carboxylesterase/thioesterase domain-containing protein</fullName>
    </recommendedName>
</protein>
<proteinExistence type="predicted"/>
<gene>
    <name evidence="5" type="ORF">PSECIP111854_02269</name>
    <name evidence="4" type="ORF">PSECIP111951_01765</name>
</gene>
<dbReference type="Proteomes" id="UP001152467">
    <property type="component" value="Unassembled WGS sequence"/>
</dbReference>
<evidence type="ECO:0000256" key="1">
    <source>
        <dbReference type="ARBA" id="ARBA00022729"/>
    </source>
</evidence>
<dbReference type="GO" id="GO:0016787">
    <property type="term" value="F:hydrolase activity"/>
    <property type="evidence" value="ECO:0007669"/>
    <property type="project" value="UniProtKB-KW"/>
</dbReference>
<evidence type="ECO:0000313" key="4">
    <source>
        <dbReference type="EMBL" id="CAH9057918.1"/>
    </source>
</evidence>
<accession>A0A9W4QXV6</accession>
<sequence length="315" mass="35277">MDMFSEYSQLMHAVEELRTHNEYQKGVELLIGHESIFIQRKYELLFNQLINLMLDENHESALNVHERIVDEGMCTVIDWGLFDPLRDDSRFKAVVEKSHLIRQSLQANASQKLEVYLPENYDSRKQYPLFVALHGDTNDLAAFQCKWPADYTTRQGYITLYIQSSQVICTNGYGWVPDFAITNAQIAEAVAHVKQSHSIDDDNVILGGFSGGAIAAIEVALSKSVHVRGVIGLCPSIKPPALTQAAIEQCKQDNTKFVIFAGEKDGADCVELEIAEQLKQAKVACTSHVNLGIGHAYPVDFEGQLHDAINWVNLR</sequence>
<dbReference type="PANTHER" id="PTHR43037">
    <property type="entry name" value="UNNAMED PRODUCT-RELATED"/>
    <property type="match status" value="1"/>
</dbReference>
<evidence type="ECO:0000313" key="6">
    <source>
        <dbReference type="Proteomes" id="UP001152467"/>
    </source>
</evidence>
<reference evidence="5 7" key="1">
    <citation type="submission" date="2022-07" db="EMBL/GenBank/DDBJ databases">
        <authorList>
            <person name="Criscuolo A."/>
        </authorList>
    </citation>
    <scope>NUCLEOTIDE SEQUENCE</scope>
    <source>
        <strain evidence="7">CIP 111951</strain>
        <strain evidence="5">CIP111854</strain>
        <strain evidence="4">CIP111951</strain>
    </source>
</reference>
<evidence type="ECO:0000259" key="3">
    <source>
        <dbReference type="Pfam" id="PF02230"/>
    </source>
</evidence>
<dbReference type="RefSeq" id="WP_261592923.1">
    <property type="nucleotide sequence ID" value="NZ_CAMAPC010000007.1"/>
</dbReference>
<dbReference type="PANTHER" id="PTHR43037:SF5">
    <property type="entry name" value="FERULOYL ESTERASE"/>
    <property type="match status" value="1"/>
</dbReference>
<dbReference type="Proteomes" id="UP001152485">
    <property type="component" value="Unassembled WGS sequence"/>
</dbReference>
<evidence type="ECO:0000313" key="7">
    <source>
        <dbReference type="Proteomes" id="UP001152485"/>
    </source>
</evidence>
<keyword evidence="6" id="KW-1185">Reference proteome</keyword>
<feature type="domain" description="Phospholipase/carboxylesterase/thioesterase" evidence="3">
    <location>
        <begin position="188"/>
        <end position="293"/>
    </location>
</feature>
<dbReference type="Pfam" id="PF02230">
    <property type="entry name" value="Abhydrolase_2"/>
    <property type="match status" value="1"/>
</dbReference>
<keyword evidence="2" id="KW-0378">Hydrolase</keyword>
<dbReference type="Gene3D" id="3.40.50.1820">
    <property type="entry name" value="alpha/beta hydrolase"/>
    <property type="match status" value="1"/>
</dbReference>
<dbReference type="SUPFAM" id="SSF53474">
    <property type="entry name" value="alpha/beta-Hydrolases"/>
    <property type="match status" value="1"/>
</dbReference>
<dbReference type="AlphaFoldDB" id="A0A9W4QXV6"/>
<dbReference type="InterPro" id="IPR003140">
    <property type="entry name" value="PLipase/COase/thioEstase"/>
</dbReference>
<evidence type="ECO:0000313" key="5">
    <source>
        <dbReference type="EMBL" id="CAH9058768.1"/>
    </source>
</evidence>
<name>A0A9W4QXV6_9GAMM</name>
<comment type="caution">
    <text evidence="5">The sequence shown here is derived from an EMBL/GenBank/DDBJ whole genome shotgun (WGS) entry which is preliminary data.</text>
</comment>